<dbReference type="InterPro" id="IPR007263">
    <property type="entry name" value="DCC1-like"/>
</dbReference>
<dbReference type="PANTHER" id="PTHR33639">
    <property type="entry name" value="THIOL-DISULFIDE OXIDOREDUCTASE DCC"/>
    <property type="match status" value="1"/>
</dbReference>
<accession>A0AB39BX19</accession>
<dbReference type="EMBL" id="CP162551">
    <property type="protein sequence ID" value="XDI38402.1"/>
    <property type="molecule type" value="Genomic_DNA"/>
</dbReference>
<reference evidence="1" key="1">
    <citation type="submission" date="2024-07" db="EMBL/GenBank/DDBJ databases">
        <title>Identification and characteristics of an arsenic-resistant bacterial isolate, which belongs to a novel species.</title>
        <authorList>
            <person name="Juszczyk A."/>
            <person name="Kowalczyk A."/>
            <person name="Was K."/>
            <person name="Kosowicz W."/>
            <person name="Budzyn A."/>
            <person name="Latowski D."/>
        </authorList>
    </citation>
    <scope>NUCLEOTIDE SEQUENCE</scope>
    <source>
        <strain evidence="1">As8PL</strain>
    </source>
</reference>
<dbReference type="RefSeq" id="WP_368505690.1">
    <property type="nucleotide sequence ID" value="NZ_CP162551.1"/>
</dbReference>
<name>A0AB39BX19_9BACI</name>
<gene>
    <name evidence="1" type="ORF">AB3N04_08875</name>
</gene>
<sequence>MKNKDTQAVVLFDGVCNVCNVAVDFILRNEKDEYYQFASLQSEIGAQIKRKYEILDSVDSIIVIEDGHAYTYSDAALKIVPRLQQKWHFLKVIKWLPKPVRDGLYRQFAKQRYRLFGKREVCRIPTSNERERFLS</sequence>
<dbReference type="Pfam" id="PF04134">
    <property type="entry name" value="DCC1-like"/>
    <property type="match status" value="1"/>
</dbReference>
<dbReference type="InterPro" id="IPR052927">
    <property type="entry name" value="DCC_oxidoreductase"/>
</dbReference>
<dbReference type="PANTHER" id="PTHR33639:SF2">
    <property type="entry name" value="DUF393 DOMAIN-CONTAINING PROTEIN"/>
    <property type="match status" value="1"/>
</dbReference>
<evidence type="ECO:0000313" key="1">
    <source>
        <dbReference type="EMBL" id="XDI38402.1"/>
    </source>
</evidence>
<dbReference type="AlphaFoldDB" id="A0AB39BX19"/>
<dbReference type="GO" id="GO:0015035">
    <property type="term" value="F:protein-disulfide reductase activity"/>
    <property type="evidence" value="ECO:0007669"/>
    <property type="project" value="InterPro"/>
</dbReference>
<organism evidence="1">
    <name type="scientific">Alkalihalophilus sp. As8PL</name>
    <dbReference type="NCBI Taxonomy" id="3237103"/>
    <lineage>
        <taxon>Bacteria</taxon>
        <taxon>Bacillati</taxon>
        <taxon>Bacillota</taxon>
        <taxon>Bacilli</taxon>
        <taxon>Bacillales</taxon>
        <taxon>Bacillaceae</taxon>
        <taxon>Alkalihalophilus</taxon>
    </lineage>
</organism>
<protein>
    <submittedName>
        <fullName evidence="1">Thiol-disulfide oxidoreductase DCC family protein</fullName>
    </submittedName>
</protein>
<proteinExistence type="predicted"/>